<gene>
    <name evidence="2" type="ORF">BDV96DRAFT_23889</name>
</gene>
<sequence>MLEEFWRWARNKPKHKLKKAKSDKEAQEYLNQIAGIVSNILELGHDDGFGSLRVGERSMRTTPAEGVYLLGKEYKRLYADNRNLDNRLRSLEQEHMRTKRLLDEADERHSTALAIEQSSHESKLNETTENYDNIIHSQKLQYENTIAQLRRNHQQKVDRLTKDVQSRNKALVARDTFVPISDADIKSETSQLVVAVEEWARTKWEFNHSPWTDEVQRKITKIPRRLQKQILMDSIWTIFHEYIFCSPFRVLGKEGDRLEKQWNDVFGRGKNFEGSGYAWPEPKFDAEQWRYNTLRPCEEALRIGTSEHDHRTKLRRGFDESLDLVQQKLLETFQMVANLDERRKQSLYELAERAAKMWVLFGTQRCRLLVAMHNLPTSLESSESHGDEDQSIDFVLRPEVRRIGDVDGEALDKELIVSGCEGEAIRVMYSS</sequence>
<evidence type="ECO:0000313" key="2">
    <source>
        <dbReference type="EMBL" id="KAF2117306.1"/>
    </source>
</evidence>
<protein>
    <submittedName>
        <fullName evidence="2">Uncharacterized protein</fullName>
    </submittedName>
</protein>
<keyword evidence="1" id="KW-0175">Coiled coil</keyword>
<dbReference type="OrthoDB" id="5430054at2759"/>
<reference evidence="2" key="1">
    <citation type="journal article" date="2020" name="Stud. Mycol.">
        <title>101 Dothideomycetes genomes: a test case for predicting lifestyles and emergence of pathogens.</title>
        <authorList>
            <person name="Haridas S."/>
            <person name="Albert R."/>
            <person name="Binder M."/>
            <person name="Bloem J."/>
            <person name="Labutti K."/>
            <person name="Salamov A."/>
            <person name="Andreopoulos B."/>
            <person name="Baker S."/>
            <person name="Barry K."/>
            <person name="Bills G."/>
            <person name="Bluhm B."/>
            <person name="Cannon C."/>
            <person name="Castanera R."/>
            <person name="Culley D."/>
            <person name="Daum C."/>
            <person name="Ezra D."/>
            <person name="Gonzalez J."/>
            <person name="Henrissat B."/>
            <person name="Kuo A."/>
            <person name="Liang C."/>
            <person name="Lipzen A."/>
            <person name="Lutzoni F."/>
            <person name="Magnuson J."/>
            <person name="Mondo S."/>
            <person name="Nolan M."/>
            <person name="Ohm R."/>
            <person name="Pangilinan J."/>
            <person name="Park H.-J."/>
            <person name="Ramirez L."/>
            <person name="Alfaro M."/>
            <person name="Sun H."/>
            <person name="Tritt A."/>
            <person name="Yoshinaga Y."/>
            <person name="Zwiers L.-H."/>
            <person name="Turgeon B."/>
            <person name="Goodwin S."/>
            <person name="Spatafora J."/>
            <person name="Crous P."/>
            <person name="Grigoriev I."/>
        </authorList>
    </citation>
    <scope>NUCLEOTIDE SEQUENCE</scope>
    <source>
        <strain evidence="2">CBS 627.86</strain>
    </source>
</reference>
<dbReference type="EMBL" id="ML977319">
    <property type="protein sequence ID" value="KAF2117306.1"/>
    <property type="molecule type" value="Genomic_DNA"/>
</dbReference>
<accession>A0A6A5ZDK1</accession>
<organism evidence="2 3">
    <name type="scientific">Lophiotrema nucula</name>
    <dbReference type="NCBI Taxonomy" id="690887"/>
    <lineage>
        <taxon>Eukaryota</taxon>
        <taxon>Fungi</taxon>
        <taxon>Dikarya</taxon>
        <taxon>Ascomycota</taxon>
        <taxon>Pezizomycotina</taxon>
        <taxon>Dothideomycetes</taxon>
        <taxon>Pleosporomycetidae</taxon>
        <taxon>Pleosporales</taxon>
        <taxon>Lophiotremataceae</taxon>
        <taxon>Lophiotrema</taxon>
    </lineage>
</organism>
<proteinExistence type="predicted"/>
<evidence type="ECO:0000256" key="1">
    <source>
        <dbReference type="SAM" id="Coils"/>
    </source>
</evidence>
<keyword evidence="3" id="KW-1185">Reference proteome</keyword>
<dbReference type="AlphaFoldDB" id="A0A6A5ZDK1"/>
<evidence type="ECO:0000313" key="3">
    <source>
        <dbReference type="Proteomes" id="UP000799770"/>
    </source>
</evidence>
<feature type="coiled-coil region" evidence="1">
    <location>
        <begin position="74"/>
        <end position="108"/>
    </location>
</feature>
<name>A0A6A5ZDK1_9PLEO</name>
<dbReference type="Proteomes" id="UP000799770">
    <property type="component" value="Unassembled WGS sequence"/>
</dbReference>